<keyword evidence="3" id="KW-1185">Reference proteome</keyword>
<accession>K0RG43</accession>
<evidence type="ECO:0000313" key="2">
    <source>
        <dbReference type="EMBL" id="EJK51234.1"/>
    </source>
</evidence>
<proteinExistence type="predicted"/>
<evidence type="ECO:0000256" key="1">
    <source>
        <dbReference type="SAM" id="Coils"/>
    </source>
</evidence>
<dbReference type="Proteomes" id="UP000266841">
    <property type="component" value="Unassembled WGS sequence"/>
</dbReference>
<comment type="caution">
    <text evidence="2">The sequence shown here is derived from an EMBL/GenBank/DDBJ whole genome shotgun (WGS) entry which is preliminary data.</text>
</comment>
<gene>
    <name evidence="2" type="ORF">THAOC_29611</name>
</gene>
<keyword evidence="1" id="KW-0175">Coiled coil</keyword>
<feature type="coiled-coil region" evidence="1">
    <location>
        <begin position="13"/>
        <end position="96"/>
    </location>
</feature>
<reference evidence="2 3" key="1">
    <citation type="journal article" date="2012" name="Genome Biol.">
        <title>Genome and low-iron response of an oceanic diatom adapted to chronic iron limitation.</title>
        <authorList>
            <person name="Lommer M."/>
            <person name="Specht M."/>
            <person name="Roy A.S."/>
            <person name="Kraemer L."/>
            <person name="Andreson R."/>
            <person name="Gutowska M.A."/>
            <person name="Wolf J."/>
            <person name="Bergner S.V."/>
            <person name="Schilhabel M.B."/>
            <person name="Klostermeier U.C."/>
            <person name="Beiko R.G."/>
            <person name="Rosenstiel P."/>
            <person name="Hippler M."/>
            <person name="Laroche J."/>
        </authorList>
    </citation>
    <scope>NUCLEOTIDE SEQUENCE [LARGE SCALE GENOMIC DNA]</scope>
    <source>
        <strain evidence="2 3">CCMP1005</strain>
    </source>
</reference>
<feature type="non-terminal residue" evidence="2">
    <location>
        <position position="1"/>
    </location>
</feature>
<dbReference type="EMBL" id="AGNL01041985">
    <property type="protein sequence ID" value="EJK51234.1"/>
    <property type="molecule type" value="Genomic_DNA"/>
</dbReference>
<protein>
    <submittedName>
        <fullName evidence="2">Uncharacterized protein</fullName>
    </submittedName>
</protein>
<dbReference type="AlphaFoldDB" id="K0RG43"/>
<evidence type="ECO:0000313" key="3">
    <source>
        <dbReference type="Proteomes" id="UP000266841"/>
    </source>
</evidence>
<name>K0RG43_THAOC</name>
<sequence>LLSEFNAFRCEQVRSNEDQKIALEQQKTALEQQQRSNEDQKIALEQQQKSNADLKIALEEQQSHHKIALGDQKIALDQQQSQINALMETIGKLSQNTLFDKICTVLTGRRVYDSIEGVTTEVELA</sequence>
<organism evidence="2 3">
    <name type="scientific">Thalassiosira oceanica</name>
    <name type="common">Marine diatom</name>
    <dbReference type="NCBI Taxonomy" id="159749"/>
    <lineage>
        <taxon>Eukaryota</taxon>
        <taxon>Sar</taxon>
        <taxon>Stramenopiles</taxon>
        <taxon>Ochrophyta</taxon>
        <taxon>Bacillariophyta</taxon>
        <taxon>Coscinodiscophyceae</taxon>
        <taxon>Thalassiosirophycidae</taxon>
        <taxon>Thalassiosirales</taxon>
        <taxon>Thalassiosiraceae</taxon>
        <taxon>Thalassiosira</taxon>
    </lineage>
</organism>